<comment type="caution">
    <text evidence="2">The sequence shown here is derived from an EMBL/GenBank/DDBJ whole genome shotgun (WGS) entry which is preliminary data.</text>
</comment>
<accession>A0A2J8P9X4</accession>
<dbReference type="EMBL" id="NBAG03000218">
    <property type="protein sequence ID" value="PNI80827.1"/>
    <property type="molecule type" value="Genomic_DNA"/>
</dbReference>
<evidence type="ECO:0000256" key="1">
    <source>
        <dbReference type="SAM" id="SignalP"/>
    </source>
</evidence>
<evidence type="ECO:0000313" key="3">
    <source>
        <dbReference type="Proteomes" id="UP000236370"/>
    </source>
</evidence>
<feature type="chain" id="PRO_5014451350" evidence="1">
    <location>
        <begin position="27"/>
        <end position="61"/>
    </location>
</feature>
<sequence length="61" mass="6332">MTAPVPAPRILLPLLLLLLLTPPPGGLQMVPLPWSPVAQAGLKLLEGTDISWTLAAGPAWG</sequence>
<protein>
    <submittedName>
        <fullName evidence="2">SHISA5 isoform 7</fullName>
    </submittedName>
</protein>
<feature type="signal peptide" evidence="1">
    <location>
        <begin position="1"/>
        <end position="26"/>
    </location>
</feature>
<name>A0A2J8P9X4_PANTR</name>
<proteinExistence type="predicted"/>
<gene>
    <name evidence="2" type="ORF">CK820_G0005155</name>
</gene>
<organism evidence="2 3">
    <name type="scientific">Pan troglodytes</name>
    <name type="common">Chimpanzee</name>
    <dbReference type="NCBI Taxonomy" id="9598"/>
    <lineage>
        <taxon>Eukaryota</taxon>
        <taxon>Metazoa</taxon>
        <taxon>Chordata</taxon>
        <taxon>Craniata</taxon>
        <taxon>Vertebrata</taxon>
        <taxon>Euteleostomi</taxon>
        <taxon>Mammalia</taxon>
        <taxon>Eutheria</taxon>
        <taxon>Euarchontoglires</taxon>
        <taxon>Primates</taxon>
        <taxon>Haplorrhini</taxon>
        <taxon>Catarrhini</taxon>
        <taxon>Hominidae</taxon>
        <taxon>Pan</taxon>
    </lineage>
</organism>
<keyword evidence="1" id="KW-0732">Signal</keyword>
<dbReference type="Proteomes" id="UP000236370">
    <property type="component" value="Unassembled WGS sequence"/>
</dbReference>
<evidence type="ECO:0000313" key="2">
    <source>
        <dbReference type="EMBL" id="PNI80827.1"/>
    </source>
</evidence>
<dbReference type="AlphaFoldDB" id="A0A2J8P9X4"/>
<reference evidence="2 3" key="1">
    <citation type="submission" date="2017-12" db="EMBL/GenBank/DDBJ databases">
        <title>High-resolution comparative analysis of great ape genomes.</title>
        <authorList>
            <person name="Pollen A."/>
            <person name="Hastie A."/>
            <person name="Hormozdiari F."/>
            <person name="Dougherty M."/>
            <person name="Liu R."/>
            <person name="Chaisson M."/>
            <person name="Hoppe E."/>
            <person name="Hill C."/>
            <person name="Pang A."/>
            <person name="Hillier L."/>
            <person name="Baker C."/>
            <person name="Armstrong J."/>
            <person name="Shendure J."/>
            <person name="Paten B."/>
            <person name="Wilson R."/>
            <person name="Chao H."/>
            <person name="Schneider V."/>
            <person name="Ventura M."/>
            <person name="Kronenberg Z."/>
            <person name="Murali S."/>
            <person name="Gordon D."/>
            <person name="Cantsilieris S."/>
            <person name="Munson K."/>
            <person name="Nelson B."/>
            <person name="Raja A."/>
            <person name="Underwood J."/>
            <person name="Diekhans M."/>
            <person name="Fiddes I."/>
            <person name="Haussler D."/>
            <person name="Eichler E."/>
        </authorList>
    </citation>
    <scope>NUCLEOTIDE SEQUENCE [LARGE SCALE GENOMIC DNA]</scope>
    <source>
        <strain evidence="2">Yerkes chimp pedigree #C0471</strain>
    </source>
</reference>